<dbReference type="Proteomes" id="UP001519309">
    <property type="component" value="Unassembled WGS sequence"/>
</dbReference>
<evidence type="ECO:0000313" key="2">
    <source>
        <dbReference type="Proteomes" id="UP001519309"/>
    </source>
</evidence>
<comment type="caution">
    <text evidence="1">The sequence shown here is derived from an EMBL/GenBank/DDBJ whole genome shotgun (WGS) entry which is preliminary data.</text>
</comment>
<evidence type="ECO:0000313" key="1">
    <source>
        <dbReference type="EMBL" id="MBP2047307.1"/>
    </source>
</evidence>
<name>A0ABS4LIU3_9ACTN</name>
<gene>
    <name evidence="1" type="ORF">J2Z21_000229</name>
</gene>
<keyword evidence="2" id="KW-1185">Reference proteome</keyword>
<proteinExistence type="predicted"/>
<sequence>MSIWRSPGATITIARTLVITERSVSKHIGNVFLKPGLPPGDSGHRRVPAVLGHLRHA</sequence>
<dbReference type="EMBL" id="JAGGLP010000001">
    <property type="protein sequence ID" value="MBP2047307.1"/>
    <property type="molecule type" value="Genomic_DNA"/>
</dbReference>
<dbReference type="RefSeq" id="WP_372450297.1">
    <property type="nucleotide sequence ID" value="NZ_CP016279.1"/>
</dbReference>
<keyword evidence="1" id="KW-0238">DNA-binding</keyword>
<protein>
    <submittedName>
        <fullName evidence="1">DNA-binding NarL/FixJ family response regulator</fullName>
    </submittedName>
</protein>
<dbReference type="GO" id="GO:0003677">
    <property type="term" value="F:DNA binding"/>
    <property type="evidence" value="ECO:0007669"/>
    <property type="project" value="UniProtKB-KW"/>
</dbReference>
<reference evidence="1 2" key="1">
    <citation type="submission" date="2021-03" db="EMBL/GenBank/DDBJ databases">
        <title>Genomic Encyclopedia of Type Strains, Phase IV (KMG-IV): sequencing the most valuable type-strain genomes for metagenomic binning, comparative biology and taxonomic classification.</title>
        <authorList>
            <person name="Goeker M."/>
        </authorList>
    </citation>
    <scope>NUCLEOTIDE SEQUENCE [LARGE SCALE GENOMIC DNA]</scope>
    <source>
        <strain evidence="1 2">DSM 40499</strain>
    </source>
</reference>
<accession>A0ABS4LIU3</accession>
<organism evidence="1 2">
    <name type="scientific">Streptomyces griseochromogenes</name>
    <dbReference type="NCBI Taxonomy" id="68214"/>
    <lineage>
        <taxon>Bacteria</taxon>
        <taxon>Bacillati</taxon>
        <taxon>Actinomycetota</taxon>
        <taxon>Actinomycetes</taxon>
        <taxon>Kitasatosporales</taxon>
        <taxon>Streptomycetaceae</taxon>
        <taxon>Streptomyces</taxon>
    </lineage>
</organism>